<sequence>MPENREVSVSQCPNIKIAGCYGSLEEALAHILRAIECSPVMPGFLACCGRSNRSRRHGMGGSR</sequence>
<proteinExistence type="predicted"/>
<protein>
    <submittedName>
        <fullName evidence="1">Uncharacterized protein</fullName>
    </submittedName>
</protein>
<comment type="caution">
    <text evidence="1">The sequence shown here is derived from an EMBL/GenBank/DDBJ whole genome shotgun (WGS) entry which is preliminary data.</text>
</comment>
<organism evidence="1">
    <name type="scientific">hydrocarbon metagenome</name>
    <dbReference type="NCBI Taxonomy" id="938273"/>
    <lineage>
        <taxon>unclassified sequences</taxon>
        <taxon>metagenomes</taxon>
        <taxon>ecological metagenomes</taxon>
    </lineage>
</organism>
<reference evidence="1" key="1">
    <citation type="journal article" date="2015" name="Proc. Natl. Acad. Sci. U.S.A.">
        <title>Networks of energetic and metabolic interactions define dynamics in microbial communities.</title>
        <authorList>
            <person name="Embree M."/>
            <person name="Liu J.K."/>
            <person name="Al-Bassam M.M."/>
            <person name="Zengler K."/>
        </authorList>
    </citation>
    <scope>NUCLEOTIDE SEQUENCE</scope>
</reference>
<accession>A0A0W8FHK9</accession>
<dbReference type="EMBL" id="LNQE01001222">
    <property type="protein sequence ID" value="KUG20130.1"/>
    <property type="molecule type" value="Genomic_DNA"/>
</dbReference>
<name>A0A0W8FHK9_9ZZZZ</name>
<dbReference type="AlphaFoldDB" id="A0A0W8FHK9"/>
<evidence type="ECO:0000313" key="1">
    <source>
        <dbReference type="EMBL" id="KUG20130.1"/>
    </source>
</evidence>
<gene>
    <name evidence="1" type="ORF">ASZ90_010139</name>
</gene>